<evidence type="ECO:0000256" key="2">
    <source>
        <dbReference type="ARBA" id="ARBA00004370"/>
    </source>
</evidence>
<dbReference type="STRING" id="375.BKD09_RS05740"/>
<keyword evidence="8 11" id="KW-0560">Oxidoreductase</keyword>
<feature type="binding site" evidence="11">
    <location>
        <position position="266"/>
    </location>
    <ligand>
        <name>FMN</name>
        <dbReference type="ChEBI" id="CHEBI:58210"/>
    </ligand>
</feature>
<dbReference type="GO" id="GO:0106430">
    <property type="term" value="F:dihydroorotate dehydrogenase (quinone) activity"/>
    <property type="evidence" value="ECO:0007669"/>
    <property type="project" value="UniProtKB-EC"/>
</dbReference>
<feature type="binding site" evidence="11">
    <location>
        <position position="170"/>
    </location>
    <ligand>
        <name>substrate</name>
    </ligand>
</feature>
<feature type="binding site" evidence="11">
    <location>
        <position position="175"/>
    </location>
    <ligand>
        <name>substrate</name>
    </ligand>
</feature>
<evidence type="ECO:0000256" key="9">
    <source>
        <dbReference type="ARBA" id="ARBA00023136"/>
    </source>
</evidence>
<evidence type="ECO:0000256" key="1">
    <source>
        <dbReference type="ARBA" id="ARBA00003125"/>
    </source>
</evidence>
<dbReference type="eggNOG" id="COG0167">
    <property type="taxonomic scope" value="Bacteria"/>
</dbReference>
<feature type="binding site" evidence="11">
    <location>
        <begin position="243"/>
        <end position="244"/>
    </location>
    <ligand>
        <name>substrate</name>
    </ligand>
</feature>
<comment type="caution">
    <text evidence="13">The sequence shown here is derived from an EMBL/GenBank/DDBJ whole genome shotgun (WGS) entry which is preliminary data.</text>
</comment>
<evidence type="ECO:0000256" key="8">
    <source>
        <dbReference type="ARBA" id="ARBA00023002"/>
    </source>
</evidence>
<feature type="binding site" evidence="11">
    <location>
        <begin position="316"/>
        <end position="317"/>
    </location>
    <ligand>
        <name>FMN</name>
        <dbReference type="ChEBI" id="CHEBI:58210"/>
    </ligand>
</feature>
<feature type="binding site" evidence="11">
    <location>
        <position position="170"/>
    </location>
    <ligand>
        <name>FMN</name>
        <dbReference type="ChEBI" id="CHEBI:58210"/>
    </ligand>
</feature>
<comment type="cofactor">
    <cofactor evidence="11">
        <name>FMN</name>
        <dbReference type="ChEBI" id="CHEBI:58210"/>
    </cofactor>
    <text evidence="11">Binds 1 FMN per subunit.</text>
</comment>
<protein>
    <recommendedName>
        <fullName evidence="11">Dihydroorotate dehydrogenase (quinone)</fullName>
        <ecNumber evidence="11">1.3.5.2</ecNumber>
    </recommendedName>
    <alternativeName>
        <fullName evidence="11">DHOdehase</fullName>
        <shortName evidence="11">DHOD</shortName>
        <shortName evidence="11">DHODase</shortName>
    </alternativeName>
    <alternativeName>
        <fullName evidence="11">Dihydroorotate oxidase</fullName>
    </alternativeName>
</protein>
<evidence type="ECO:0000256" key="5">
    <source>
        <dbReference type="ARBA" id="ARBA00022630"/>
    </source>
</evidence>
<dbReference type="InterPro" id="IPR013785">
    <property type="entry name" value="Aldolase_TIM"/>
</dbReference>
<dbReference type="InterPro" id="IPR001295">
    <property type="entry name" value="Dihydroorotate_DH_CS"/>
</dbReference>
<dbReference type="SUPFAM" id="SSF51395">
    <property type="entry name" value="FMN-linked oxidoreductases"/>
    <property type="match status" value="1"/>
</dbReference>
<evidence type="ECO:0000313" key="14">
    <source>
        <dbReference type="Proteomes" id="UP000030377"/>
    </source>
</evidence>
<feature type="domain" description="Dihydroorotate dehydrogenase catalytic" evidence="12">
    <location>
        <begin position="44"/>
        <end position="338"/>
    </location>
</feature>
<name>A0A0A3XVG6_BRAJP</name>
<feature type="binding site" evidence="11">
    <location>
        <begin position="110"/>
        <end position="114"/>
    </location>
    <ligand>
        <name>substrate</name>
    </ligand>
</feature>
<accession>A0A0A3XVG6</accession>
<feature type="binding site" evidence="11">
    <location>
        <position position="85"/>
    </location>
    <ligand>
        <name>FMN</name>
        <dbReference type="ChEBI" id="CHEBI:58210"/>
    </ligand>
</feature>
<evidence type="ECO:0000256" key="6">
    <source>
        <dbReference type="ARBA" id="ARBA00022643"/>
    </source>
</evidence>
<dbReference type="InterPro" id="IPR050074">
    <property type="entry name" value="DHO_dehydrogenase"/>
</dbReference>
<dbReference type="PROSITE" id="PS00912">
    <property type="entry name" value="DHODEHASE_2"/>
    <property type="match status" value="1"/>
</dbReference>
<reference evidence="13 14" key="1">
    <citation type="submission" date="2014-09" db="EMBL/GenBank/DDBJ databases">
        <title>Draft genome of Bradyrhizobium japonicum Is-34.</title>
        <authorList>
            <person name="Tsurumaru H."/>
            <person name="Yamakawa T."/>
            <person name="Hashimoto S."/>
            <person name="Okizaki K."/>
            <person name="Kanesaki Y."/>
            <person name="Yoshikawa H."/>
            <person name="Yajima S."/>
        </authorList>
    </citation>
    <scope>NUCLEOTIDE SEQUENCE [LARGE SCALE GENOMIC DNA]</scope>
    <source>
        <strain evidence="13 14">Is-34</strain>
    </source>
</reference>
<dbReference type="PANTHER" id="PTHR48109">
    <property type="entry name" value="DIHYDROOROTATE DEHYDROGENASE (QUINONE), MITOCHONDRIAL-RELATED"/>
    <property type="match status" value="1"/>
</dbReference>
<dbReference type="EC" id="1.3.5.2" evidence="11"/>
<feature type="active site" description="Nucleophile" evidence="11">
    <location>
        <position position="173"/>
    </location>
</feature>
<dbReference type="AlphaFoldDB" id="A0A0A3XVG6"/>
<feature type="binding site" evidence="11">
    <location>
        <position position="214"/>
    </location>
    <ligand>
        <name>FMN</name>
        <dbReference type="ChEBI" id="CHEBI:58210"/>
    </ligand>
</feature>
<gene>
    <name evidence="11" type="primary">pyrD</name>
    <name evidence="13" type="ORF">MA20_22090</name>
</gene>
<dbReference type="GO" id="GO:0005737">
    <property type="term" value="C:cytoplasm"/>
    <property type="evidence" value="ECO:0007669"/>
    <property type="project" value="InterPro"/>
</dbReference>
<dbReference type="RefSeq" id="WP_041956898.1">
    <property type="nucleotide sequence ID" value="NZ_JRPN01000018.1"/>
</dbReference>
<keyword evidence="6 11" id="KW-0288">FMN</keyword>
<feature type="binding site" evidence="11">
    <location>
        <position position="139"/>
    </location>
    <ligand>
        <name>FMN</name>
        <dbReference type="ChEBI" id="CHEBI:58210"/>
    </ligand>
</feature>
<comment type="catalytic activity">
    <reaction evidence="10 11">
        <text>(S)-dihydroorotate + a quinone = orotate + a quinol</text>
        <dbReference type="Rhea" id="RHEA:30187"/>
        <dbReference type="ChEBI" id="CHEBI:24646"/>
        <dbReference type="ChEBI" id="CHEBI:30839"/>
        <dbReference type="ChEBI" id="CHEBI:30864"/>
        <dbReference type="ChEBI" id="CHEBI:132124"/>
        <dbReference type="EC" id="1.3.5.2"/>
    </reaction>
</comment>
<dbReference type="UniPathway" id="UPA00070">
    <property type="reaction ID" value="UER00946"/>
</dbReference>
<evidence type="ECO:0000256" key="4">
    <source>
        <dbReference type="ARBA" id="ARBA00005359"/>
    </source>
</evidence>
<dbReference type="CDD" id="cd04738">
    <property type="entry name" value="DHOD_2_like"/>
    <property type="match status" value="1"/>
</dbReference>
<keyword evidence="9 11" id="KW-0472">Membrane</keyword>
<proteinExistence type="inferred from homology"/>
<dbReference type="Pfam" id="PF01180">
    <property type="entry name" value="DHO_dh"/>
    <property type="match status" value="1"/>
</dbReference>
<organism evidence="13 14">
    <name type="scientific">Bradyrhizobium japonicum</name>
    <dbReference type="NCBI Taxonomy" id="375"/>
    <lineage>
        <taxon>Bacteria</taxon>
        <taxon>Pseudomonadati</taxon>
        <taxon>Pseudomonadota</taxon>
        <taxon>Alphaproteobacteria</taxon>
        <taxon>Hyphomicrobiales</taxon>
        <taxon>Nitrobacteraceae</taxon>
        <taxon>Bradyrhizobium</taxon>
    </lineage>
</organism>
<keyword evidence="11" id="KW-1003">Cell membrane</keyword>
<dbReference type="GO" id="GO:0006207">
    <property type="term" value="P:'de novo' pyrimidine nucleobase biosynthetic process"/>
    <property type="evidence" value="ECO:0007669"/>
    <property type="project" value="UniProtKB-UniRule"/>
</dbReference>
<evidence type="ECO:0000256" key="3">
    <source>
        <dbReference type="ARBA" id="ARBA00005161"/>
    </source>
</evidence>
<dbReference type="NCBIfam" id="NF003652">
    <property type="entry name" value="PRK05286.2-5"/>
    <property type="match status" value="1"/>
</dbReference>
<evidence type="ECO:0000256" key="7">
    <source>
        <dbReference type="ARBA" id="ARBA00022975"/>
    </source>
</evidence>
<dbReference type="EMBL" id="JRPN01000018">
    <property type="protein sequence ID" value="KGT77294.1"/>
    <property type="molecule type" value="Genomic_DNA"/>
</dbReference>
<dbReference type="NCBIfam" id="NF003645">
    <property type="entry name" value="PRK05286.1-2"/>
    <property type="match status" value="1"/>
</dbReference>
<dbReference type="HAMAP" id="MF_00225">
    <property type="entry name" value="DHO_dh_type2"/>
    <property type="match status" value="1"/>
</dbReference>
<keyword evidence="5 11" id="KW-0285">Flavoprotein</keyword>
<comment type="subunit">
    <text evidence="11">Monomer.</text>
</comment>
<dbReference type="InterPro" id="IPR005719">
    <property type="entry name" value="Dihydroorotate_DH_2"/>
</dbReference>
<comment type="subcellular location">
    <subcellularLocation>
        <location evidence="11">Cell membrane</location>
        <topology evidence="11">Peripheral membrane protein</topology>
    </subcellularLocation>
    <subcellularLocation>
        <location evidence="2">Membrane</location>
    </subcellularLocation>
</comment>
<dbReference type="GO" id="GO:0044205">
    <property type="term" value="P:'de novo' UMP biosynthetic process"/>
    <property type="evidence" value="ECO:0007669"/>
    <property type="project" value="UniProtKB-UniRule"/>
</dbReference>
<evidence type="ECO:0000259" key="12">
    <source>
        <dbReference type="Pfam" id="PF01180"/>
    </source>
</evidence>
<comment type="pathway">
    <text evidence="3 11">Pyrimidine metabolism; UMP biosynthesis via de novo pathway; orotate from (S)-dihydroorotate (quinone route): step 1/1.</text>
</comment>
<dbReference type="PANTHER" id="PTHR48109:SF4">
    <property type="entry name" value="DIHYDROOROTATE DEHYDROGENASE (QUINONE), MITOCHONDRIAL"/>
    <property type="match status" value="1"/>
</dbReference>
<sequence length="365" mass="39450">MIRAFDAFSLPVLRWLDPEDAHRLAIQGLRFLPPVKPRPDDPKLAVRAFGLNFPNPIGMAAGFDKSAEVPDALLRLGFGFVEIGSVTPKPQSGNPRPRLFRLERDEAVINRMGFNNDGAEVALRRLAARAQHGGIIGVNVGANKDSPDRVGDYVKLIETFAPVASYFTVNVSSPNTPGLRNLQEGALLDDLLGRVIDARERVRQKAGDTPVLLKIAPDLSLAQLDDVVQVARSRRVDGMIVSNTTIARPSTLREEMRVKEQGGLSGRPLFRLSTRMVAETYVRVEGAFPLIGVGGVDSGGAALTKIRAGASLIQLYSSLVYKGLGLVDEIKRDLTSTLLRTGRDSLSEIVGADAATLTAEDWPGL</sequence>
<evidence type="ECO:0000256" key="11">
    <source>
        <dbReference type="HAMAP-Rule" id="MF_00225"/>
    </source>
</evidence>
<comment type="similarity">
    <text evidence="4 11">Belongs to the dihydroorotate dehydrogenase family. Type 2 subfamily.</text>
</comment>
<evidence type="ECO:0000313" key="13">
    <source>
        <dbReference type="EMBL" id="KGT77294.1"/>
    </source>
</evidence>
<keyword evidence="7 11" id="KW-0665">Pyrimidine biosynthesis</keyword>
<dbReference type="NCBIfam" id="TIGR01036">
    <property type="entry name" value="pyrD_sub2"/>
    <property type="match status" value="1"/>
</dbReference>
<feature type="binding site" evidence="11">
    <location>
        <position position="295"/>
    </location>
    <ligand>
        <name>FMN</name>
        <dbReference type="ChEBI" id="CHEBI:58210"/>
    </ligand>
</feature>
<dbReference type="PROSITE" id="PS00911">
    <property type="entry name" value="DHODEHASE_1"/>
    <property type="match status" value="1"/>
</dbReference>
<dbReference type="Proteomes" id="UP000030377">
    <property type="component" value="Unassembled WGS sequence"/>
</dbReference>
<feature type="binding site" evidence="11">
    <location>
        <position position="65"/>
    </location>
    <ligand>
        <name>substrate</name>
    </ligand>
</feature>
<comment type="function">
    <text evidence="1 11">Catalyzes the conversion of dihydroorotate to orotate with quinone as electron acceptor.</text>
</comment>
<dbReference type="InterPro" id="IPR005720">
    <property type="entry name" value="Dihydroorotate_DH_cat"/>
</dbReference>
<feature type="binding site" evidence="11">
    <location>
        <position position="242"/>
    </location>
    <ligand>
        <name>FMN</name>
        <dbReference type="ChEBI" id="CHEBI:58210"/>
    </ligand>
</feature>
<feature type="binding site" evidence="11">
    <location>
        <begin position="61"/>
        <end position="65"/>
    </location>
    <ligand>
        <name>FMN</name>
        <dbReference type="ChEBI" id="CHEBI:58210"/>
    </ligand>
</feature>
<dbReference type="Gene3D" id="3.20.20.70">
    <property type="entry name" value="Aldolase class I"/>
    <property type="match status" value="1"/>
</dbReference>
<dbReference type="GO" id="GO:0005886">
    <property type="term" value="C:plasma membrane"/>
    <property type="evidence" value="ECO:0007669"/>
    <property type="project" value="UniProtKB-SubCell"/>
</dbReference>
<evidence type="ECO:0000256" key="10">
    <source>
        <dbReference type="ARBA" id="ARBA00048639"/>
    </source>
</evidence>